<dbReference type="Proteomes" id="UP000698028">
    <property type="component" value="Unassembled WGS sequence"/>
</dbReference>
<comment type="caution">
    <text evidence="4">The sequence shown here is derived from an EMBL/GenBank/DDBJ whole genome shotgun (WGS) entry which is preliminary data.</text>
</comment>
<reference evidence="4 5" key="1">
    <citation type="submission" date="2021-07" db="EMBL/GenBank/DDBJ databases">
        <title>The draft genome sequence of Sphingomicrobium sp. B8.</title>
        <authorList>
            <person name="Mu L."/>
        </authorList>
    </citation>
    <scope>NUCLEOTIDE SEQUENCE [LARGE SCALE GENOMIC DNA]</scope>
    <source>
        <strain evidence="4 5">B8</strain>
    </source>
</reference>
<accession>A0ABS6V287</accession>
<evidence type="ECO:0000259" key="3">
    <source>
        <dbReference type="PROSITE" id="PS50977"/>
    </source>
</evidence>
<dbReference type="RefSeq" id="WP_218631759.1">
    <property type="nucleotide sequence ID" value="NZ_JAHVAH010000001.1"/>
</dbReference>
<organism evidence="4 5">
    <name type="scientific">Sphingomicrobium clamense</name>
    <dbReference type="NCBI Taxonomy" id="2851013"/>
    <lineage>
        <taxon>Bacteria</taxon>
        <taxon>Pseudomonadati</taxon>
        <taxon>Pseudomonadota</taxon>
        <taxon>Alphaproteobacteria</taxon>
        <taxon>Sphingomonadales</taxon>
        <taxon>Sphingomonadaceae</taxon>
        <taxon>Sphingomicrobium</taxon>
    </lineage>
</organism>
<evidence type="ECO:0000313" key="5">
    <source>
        <dbReference type="Proteomes" id="UP000698028"/>
    </source>
</evidence>
<dbReference type="PANTHER" id="PTHR30055">
    <property type="entry name" value="HTH-TYPE TRANSCRIPTIONAL REGULATOR RUTR"/>
    <property type="match status" value="1"/>
</dbReference>
<feature type="DNA-binding region" description="H-T-H motif" evidence="2">
    <location>
        <begin position="39"/>
        <end position="58"/>
    </location>
</feature>
<dbReference type="Pfam" id="PF00440">
    <property type="entry name" value="TetR_N"/>
    <property type="match status" value="1"/>
</dbReference>
<dbReference type="InterPro" id="IPR050109">
    <property type="entry name" value="HTH-type_TetR-like_transc_reg"/>
</dbReference>
<evidence type="ECO:0000256" key="2">
    <source>
        <dbReference type="PROSITE-ProRule" id="PRU00335"/>
    </source>
</evidence>
<sequence>MSNPLSSKPTQRPSSEAKREAIIHAAAQAFFDVGYEAASIEAIAADAGVSKVTVYNHFGGKPALFSAAVEHECSRMSGAMQIAPDGEGRPIRERLTLLGEAFHHFVSRPEIMRFDRRIAAESDRDPTIGDTFMNAGPRPMCIHMAGMIQAAVDAGELEVEDTMLAAEQFVSMVKGFGEMERRFCGRIDPDRDQDRIEGAVEVFLRAYGTGK</sequence>
<evidence type="ECO:0000256" key="1">
    <source>
        <dbReference type="ARBA" id="ARBA00023125"/>
    </source>
</evidence>
<keyword evidence="5" id="KW-1185">Reference proteome</keyword>
<name>A0ABS6V287_9SPHN</name>
<keyword evidence="1 2" id="KW-0238">DNA-binding</keyword>
<gene>
    <name evidence="4" type="ORF">KTQ36_00040</name>
</gene>
<evidence type="ECO:0000313" key="4">
    <source>
        <dbReference type="EMBL" id="MBW0143688.1"/>
    </source>
</evidence>
<proteinExistence type="predicted"/>
<dbReference type="InterPro" id="IPR039536">
    <property type="entry name" value="TetR_C_Proteobacteria"/>
</dbReference>
<dbReference type="PANTHER" id="PTHR30055:SF146">
    <property type="entry name" value="HTH-TYPE TRANSCRIPTIONAL DUAL REGULATOR CECR"/>
    <property type="match status" value="1"/>
</dbReference>
<dbReference type="InterPro" id="IPR001647">
    <property type="entry name" value="HTH_TetR"/>
</dbReference>
<dbReference type="PROSITE" id="PS50977">
    <property type="entry name" value="HTH_TETR_2"/>
    <property type="match status" value="1"/>
</dbReference>
<dbReference type="EMBL" id="JAHVAH010000001">
    <property type="protein sequence ID" value="MBW0143688.1"/>
    <property type="molecule type" value="Genomic_DNA"/>
</dbReference>
<feature type="domain" description="HTH tetR-type" evidence="3">
    <location>
        <begin position="16"/>
        <end position="76"/>
    </location>
</feature>
<dbReference type="Pfam" id="PF14246">
    <property type="entry name" value="TetR_C_7"/>
    <property type="match status" value="1"/>
</dbReference>
<protein>
    <submittedName>
        <fullName evidence="4">TetR/AcrR family transcriptional regulator</fullName>
    </submittedName>
</protein>